<dbReference type="PANTHER" id="PTHR11439">
    <property type="entry name" value="GAG-POL-RELATED RETROTRANSPOSON"/>
    <property type="match status" value="1"/>
</dbReference>
<evidence type="ECO:0000259" key="1">
    <source>
        <dbReference type="Pfam" id="PF07727"/>
    </source>
</evidence>
<dbReference type="InterPro" id="IPR013103">
    <property type="entry name" value="RVT_2"/>
</dbReference>
<dbReference type="CDD" id="cd09272">
    <property type="entry name" value="RNase_HI_RT_Ty1"/>
    <property type="match status" value="1"/>
</dbReference>
<organism evidence="2 3">
    <name type="scientific">Aphanomyces astaci</name>
    <name type="common">Crayfish plague agent</name>
    <dbReference type="NCBI Taxonomy" id="112090"/>
    <lineage>
        <taxon>Eukaryota</taxon>
        <taxon>Sar</taxon>
        <taxon>Stramenopiles</taxon>
        <taxon>Oomycota</taxon>
        <taxon>Saprolegniomycetes</taxon>
        <taxon>Saprolegniales</taxon>
        <taxon>Verrucalvaceae</taxon>
        <taxon>Aphanomyces</taxon>
    </lineage>
</organism>
<dbReference type="InterPro" id="IPR043502">
    <property type="entry name" value="DNA/RNA_pol_sf"/>
</dbReference>
<feature type="domain" description="Reverse transcriptase Ty1/copia-type" evidence="1">
    <location>
        <begin position="1"/>
        <end position="169"/>
    </location>
</feature>
<proteinExistence type="predicted"/>
<evidence type="ECO:0000313" key="2">
    <source>
        <dbReference type="EMBL" id="KAF0702658.1"/>
    </source>
</evidence>
<dbReference type="PANTHER" id="PTHR11439:SF440">
    <property type="entry name" value="INTEGRASE CATALYTIC DOMAIN-CONTAINING PROTEIN"/>
    <property type="match status" value="1"/>
</dbReference>
<dbReference type="SUPFAM" id="SSF56672">
    <property type="entry name" value="DNA/RNA polymerases"/>
    <property type="match status" value="1"/>
</dbReference>
<sequence>MDVHTAFLNGDMPADLILYMRQAPGYVLSENPHKVYQLVKSIYGLKQAPRIWYNLLHKFLTSIGFERCNKEYCLYVQKVGDSNDDWLIVVVYVDDLTIVSRNAQLVKNLQVELNKRFKMQDLGDLHYILKMEVKRNRVDKTMSLSQTKYIHDLLAKFGVQDSTAVSTPQVVGVDLVAEAIMTQDEIAKQPYDYRGLVGSLQYLVRGTRPDIANAVRELSKFLSCYNKTHWDAALRILKYLKGTSSYGLFIDGKMANVSYEVYTDASFASQNNERKSITGYLIMIAGICISWCSSKQACVAKSTAESEIIALSEGVKESEWLSIYRDGIPSDKANGRMV</sequence>
<reference evidence="2 3" key="1">
    <citation type="submission" date="2019-06" db="EMBL/GenBank/DDBJ databases">
        <title>Genomics analysis of Aphanomyces spp. identifies a new class of oomycete effector associated with host adaptation.</title>
        <authorList>
            <person name="Gaulin E."/>
        </authorList>
    </citation>
    <scope>NUCLEOTIDE SEQUENCE [LARGE SCALE GENOMIC DNA]</scope>
    <source>
        <strain evidence="2 3">E</strain>
    </source>
</reference>
<name>A0A6A4Z5X3_APHAT</name>
<dbReference type="AlphaFoldDB" id="A0A6A4Z5X3"/>
<dbReference type="Pfam" id="PF07727">
    <property type="entry name" value="RVT_2"/>
    <property type="match status" value="1"/>
</dbReference>
<evidence type="ECO:0000313" key="3">
    <source>
        <dbReference type="Proteomes" id="UP000469452"/>
    </source>
</evidence>
<dbReference type="EMBL" id="VJMI01021053">
    <property type="protein sequence ID" value="KAF0702658.1"/>
    <property type="molecule type" value="Genomic_DNA"/>
</dbReference>
<accession>A0A6A4Z5X3</accession>
<dbReference type="Proteomes" id="UP000469452">
    <property type="component" value="Unassembled WGS sequence"/>
</dbReference>
<protein>
    <recommendedName>
        <fullName evidence="1">Reverse transcriptase Ty1/copia-type domain-containing protein</fullName>
    </recommendedName>
</protein>
<comment type="caution">
    <text evidence="2">The sequence shown here is derived from an EMBL/GenBank/DDBJ whole genome shotgun (WGS) entry which is preliminary data.</text>
</comment>
<gene>
    <name evidence="2" type="ORF">AaE_015796</name>
</gene>